<keyword evidence="1" id="KW-0235">DNA replication</keyword>
<keyword evidence="3" id="KW-0067">ATP-binding</keyword>
<dbReference type="Gene3D" id="1.20.272.10">
    <property type="match status" value="1"/>
</dbReference>
<dbReference type="GO" id="GO:0006281">
    <property type="term" value="P:DNA repair"/>
    <property type="evidence" value="ECO:0007669"/>
    <property type="project" value="TreeGrafter"/>
</dbReference>
<dbReference type="SUPFAM" id="SSF52540">
    <property type="entry name" value="P-loop containing nucleoside triphosphate hydrolases"/>
    <property type="match status" value="1"/>
</dbReference>
<dbReference type="CDD" id="cd18140">
    <property type="entry name" value="HLD_clamp_RFC"/>
    <property type="match status" value="1"/>
</dbReference>
<evidence type="ECO:0000259" key="4">
    <source>
        <dbReference type="Pfam" id="PF08542"/>
    </source>
</evidence>
<dbReference type="InterPro" id="IPR013748">
    <property type="entry name" value="Rep_factorC_C"/>
</dbReference>
<dbReference type="Gene3D" id="1.10.8.60">
    <property type="match status" value="1"/>
</dbReference>
<dbReference type="Pfam" id="PF13177">
    <property type="entry name" value="DNA_pol3_delta2"/>
    <property type="match status" value="1"/>
</dbReference>
<dbReference type="SUPFAM" id="SSF48019">
    <property type="entry name" value="post-AAA+ oligomerization domain-like"/>
    <property type="match status" value="1"/>
</dbReference>
<dbReference type="GO" id="GO:0003677">
    <property type="term" value="F:DNA binding"/>
    <property type="evidence" value="ECO:0007669"/>
    <property type="project" value="InterPro"/>
</dbReference>
<dbReference type="GO" id="GO:0006261">
    <property type="term" value="P:DNA-templated DNA replication"/>
    <property type="evidence" value="ECO:0007669"/>
    <property type="project" value="TreeGrafter"/>
</dbReference>
<sequence>KMNFSHRSKRVFNDAVFVARSLGWRVDVVGENNAIMYKTIGKRQVNLTYDIRVELLEENDYAGFELDGNGRFLLGDFTVTHNTSMVMACARKLYGDKMDLMMLNINASEERGIEVVRNRIQQFVNAKIIHSENNRSVFKLVILDEADAMTSDAQAMLRKVIEKYSYCTRFCLICNYIKKISPALQSRCVCYRFPPLKAEDIKGKVLKIAAMENVDITSKGIDTIIKRSKGDMRKVLNILQSTSMSYDKITELAVNKCIGYPTADDIDKIFNSLLEDIFEDSYKLILDIKNKNSYSLQDIVTEVSEVLINMVALPKKSVGILRITTILVSLGEIEYNLTTCVTESLQLSALVGIFKTKYKQLKEYQ</sequence>
<dbReference type="PANTHER" id="PTHR11669">
    <property type="entry name" value="REPLICATION FACTOR C / DNA POLYMERASE III GAMMA-TAU SUBUNIT"/>
    <property type="match status" value="1"/>
</dbReference>
<evidence type="ECO:0000256" key="3">
    <source>
        <dbReference type="ARBA" id="ARBA00022840"/>
    </source>
</evidence>
<dbReference type="InterPro" id="IPR050238">
    <property type="entry name" value="DNA_Rep/Repair_Clamp_Loader"/>
</dbReference>
<gene>
    <name evidence="5" type="ORF">Harvfovirus58_13</name>
</gene>
<dbReference type="PANTHER" id="PTHR11669:SF9">
    <property type="entry name" value="REPLICATION FACTOR C SUBUNIT 5"/>
    <property type="match status" value="1"/>
</dbReference>
<name>A0A3G5A3F1_9VIRU</name>
<proteinExistence type="predicted"/>
<dbReference type="InterPro" id="IPR008921">
    <property type="entry name" value="DNA_pol3_clamp-load_cplx_C"/>
</dbReference>
<dbReference type="GO" id="GO:0003689">
    <property type="term" value="F:DNA clamp loader activity"/>
    <property type="evidence" value="ECO:0007669"/>
    <property type="project" value="TreeGrafter"/>
</dbReference>
<dbReference type="Gene3D" id="3.40.50.300">
    <property type="entry name" value="P-loop containing nucleotide triphosphate hydrolases"/>
    <property type="match status" value="1"/>
</dbReference>
<dbReference type="InterPro" id="IPR027417">
    <property type="entry name" value="P-loop_NTPase"/>
</dbReference>
<organism evidence="5">
    <name type="scientific">Harvfovirus sp</name>
    <dbReference type="NCBI Taxonomy" id="2487768"/>
    <lineage>
        <taxon>Viruses</taxon>
        <taxon>Varidnaviria</taxon>
        <taxon>Bamfordvirae</taxon>
        <taxon>Nucleocytoviricota</taxon>
        <taxon>Megaviricetes</taxon>
        <taxon>Imitervirales</taxon>
        <taxon>Mimiviridae</taxon>
        <taxon>Klosneuvirinae</taxon>
    </lineage>
</organism>
<dbReference type="Gene3D" id="2.170.16.10">
    <property type="entry name" value="Hedgehog/Intein (Hint) domain"/>
    <property type="match status" value="1"/>
</dbReference>
<evidence type="ECO:0000256" key="2">
    <source>
        <dbReference type="ARBA" id="ARBA00022741"/>
    </source>
</evidence>
<dbReference type="InterPro" id="IPR047854">
    <property type="entry name" value="RFC_lid"/>
</dbReference>
<reference evidence="5" key="1">
    <citation type="submission" date="2018-10" db="EMBL/GenBank/DDBJ databases">
        <title>Hidden diversity of soil giant viruses.</title>
        <authorList>
            <person name="Schulz F."/>
            <person name="Alteio L."/>
            <person name="Goudeau D."/>
            <person name="Ryan E.M."/>
            <person name="Malmstrom R.R."/>
            <person name="Blanchard J."/>
            <person name="Woyke T."/>
        </authorList>
    </citation>
    <scope>NUCLEOTIDE SEQUENCE</scope>
    <source>
        <strain evidence="5">HAV1</strain>
    </source>
</reference>
<dbReference type="EMBL" id="MK072300">
    <property type="protein sequence ID" value="AYV81755.1"/>
    <property type="molecule type" value="Genomic_DNA"/>
</dbReference>
<dbReference type="Pfam" id="PF08542">
    <property type="entry name" value="Rep_fac_C"/>
    <property type="match status" value="1"/>
</dbReference>
<evidence type="ECO:0000313" key="5">
    <source>
        <dbReference type="EMBL" id="AYV81755.1"/>
    </source>
</evidence>
<feature type="non-terminal residue" evidence="5">
    <location>
        <position position="1"/>
    </location>
</feature>
<dbReference type="GO" id="GO:0005524">
    <property type="term" value="F:ATP binding"/>
    <property type="evidence" value="ECO:0007669"/>
    <property type="project" value="UniProtKB-KW"/>
</dbReference>
<dbReference type="CDD" id="cd00009">
    <property type="entry name" value="AAA"/>
    <property type="match status" value="1"/>
</dbReference>
<keyword evidence="2" id="KW-0547">Nucleotide-binding</keyword>
<accession>A0A3G5A3F1</accession>
<feature type="domain" description="Replication factor C C-terminal" evidence="4">
    <location>
        <begin position="261"/>
        <end position="351"/>
    </location>
</feature>
<protein>
    <submittedName>
        <fullName evidence="5">Replication factor C small subunit</fullName>
    </submittedName>
</protein>
<evidence type="ECO:0000256" key="1">
    <source>
        <dbReference type="ARBA" id="ARBA00022705"/>
    </source>
</evidence>